<dbReference type="PANTHER" id="PTHR10688">
    <property type="entry name" value="PWWP DOMAIN-CONTAINING PROTEIN"/>
    <property type="match status" value="1"/>
</dbReference>
<dbReference type="AlphaFoldDB" id="A0A9Q0SH58"/>
<proteinExistence type="predicted"/>
<dbReference type="InterPro" id="IPR052657">
    <property type="entry name" value="PDP_family_Arabidopsis"/>
</dbReference>
<dbReference type="OrthoDB" id="21615at2759"/>
<sequence length="155" mass="16689">MGVQLDHFQYMLPLSKVAGRVHGNSTIPVILPHSADGNSMPSKEILVTTCCWFGPLKESQAQVMKDSSAAEVVFMKSTDAVGACTKRFGTPAKTSGSVPRLAEAPPIEFTRQNLEMMASMLEKSGDNLSPEMRAKLETEIKGLLKKVSSMPSSSS</sequence>
<protein>
    <submittedName>
        <fullName evidence="1">ALDOLASE-RELATED</fullName>
    </submittedName>
</protein>
<evidence type="ECO:0000313" key="2">
    <source>
        <dbReference type="Proteomes" id="UP001151529"/>
    </source>
</evidence>
<dbReference type="Proteomes" id="UP001151529">
    <property type="component" value="Chromosome 15Z"/>
</dbReference>
<dbReference type="PANTHER" id="PTHR10688:SF6">
    <property type="entry name" value="SERINE_THREONINE-KINASE ATM"/>
    <property type="match status" value="1"/>
</dbReference>
<reference evidence="1" key="2">
    <citation type="journal article" date="2023" name="Int. J. Mol. Sci.">
        <title>De Novo Assembly and Annotation of 11 Diverse Shrub Willow (Salix) Genomes Reveals Novel Gene Organization in Sex-Linked Regions.</title>
        <authorList>
            <person name="Hyden B."/>
            <person name="Feng K."/>
            <person name="Yates T.B."/>
            <person name="Jawdy S."/>
            <person name="Cereghino C."/>
            <person name="Smart L.B."/>
            <person name="Muchero W."/>
        </authorList>
    </citation>
    <scope>NUCLEOTIDE SEQUENCE [LARGE SCALE GENOMIC DNA]</scope>
    <source>
        <tissue evidence="1">Shoot tip</tissue>
    </source>
</reference>
<name>A0A9Q0SH58_SALVM</name>
<keyword evidence="2" id="KW-1185">Reference proteome</keyword>
<comment type="caution">
    <text evidence="1">The sequence shown here is derived from an EMBL/GenBank/DDBJ whole genome shotgun (WGS) entry which is preliminary data.</text>
</comment>
<organism evidence="1 2">
    <name type="scientific">Salix viminalis</name>
    <name type="common">Common osier</name>
    <name type="synonym">Basket willow</name>
    <dbReference type="NCBI Taxonomy" id="40686"/>
    <lineage>
        <taxon>Eukaryota</taxon>
        <taxon>Viridiplantae</taxon>
        <taxon>Streptophyta</taxon>
        <taxon>Embryophyta</taxon>
        <taxon>Tracheophyta</taxon>
        <taxon>Spermatophyta</taxon>
        <taxon>Magnoliopsida</taxon>
        <taxon>eudicotyledons</taxon>
        <taxon>Gunneridae</taxon>
        <taxon>Pentapetalae</taxon>
        <taxon>rosids</taxon>
        <taxon>fabids</taxon>
        <taxon>Malpighiales</taxon>
        <taxon>Salicaceae</taxon>
        <taxon>Saliceae</taxon>
        <taxon>Salix</taxon>
    </lineage>
</organism>
<gene>
    <name evidence="1" type="ORF">OIU85_009900</name>
</gene>
<reference evidence="1" key="1">
    <citation type="submission" date="2022-11" db="EMBL/GenBank/DDBJ databases">
        <authorList>
            <person name="Hyden B.L."/>
            <person name="Feng K."/>
            <person name="Yates T."/>
            <person name="Jawdy S."/>
            <person name="Smart L.B."/>
            <person name="Muchero W."/>
        </authorList>
    </citation>
    <scope>NUCLEOTIDE SEQUENCE</scope>
    <source>
        <tissue evidence="1">Shoot tip</tissue>
    </source>
</reference>
<evidence type="ECO:0000313" key="1">
    <source>
        <dbReference type="EMBL" id="KAJ6676670.1"/>
    </source>
</evidence>
<accession>A0A9Q0SH58</accession>
<dbReference type="EMBL" id="JAPFFL010000015">
    <property type="protein sequence ID" value="KAJ6676670.1"/>
    <property type="molecule type" value="Genomic_DNA"/>
</dbReference>